<organism evidence="1 2">
    <name type="scientific">Pholiota conissans</name>
    <dbReference type="NCBI Taxonomy" id="109636"/>
    <lineage>
        <taxon>Eukaryota</taxon>
        <taxon>Fungi</taxon>
        <taxon>Dikarya</taxon>
        <taxon>Basidiomycota</taxon>
        <taxon>Agaricomycotina</taxon>
        <taxon>Agaricomycetes</taxon>
        <taxon>Agaricomycetidae</taxon>
        <taxon>Agaricales</taxon>
        <taxon>Agaricineae</taxon>
        <taxon>Strophariaceae</taxon>
        <taxon>Pholiota</taxon>
    </lineage>
</organism>
<accession>A0A9P6CWF0</accession>
<proteinExistence type="predicted"/>
<dbReference type="EMBL" id="MU155344">
    <property type="protein sequence ID" value="KAF9475164.1"/>
    <property type="molecule type" value="Genomic_DNA"/>
</dbReference>
<reference evidence="1" key="1">
    <citation type="submission" date="2020-11" db="EMBL/GenBank/DDBJ databases">
        <authorList>
            <consortium name="DOE Joint Genome Institute"/>
            <person name="Ahrendt S."/>
            <person name="Riley R."/>
            <person name="Andreopoulos W."/>
            <person name="Labutti K."/>
            <person name="Pangilinan J."/>
            <person name="Ruiz-Duenas F.J."/>
            <person name="Barrasa J.M."/>
            <person name="Sanchez-Garcia M."/>
            <person name="Camarero S."/>
            <person name="Miyauchi S."/>
            <person name="Serrano A."/>
            <person name="Linde D."/>
            <person name="Babiker R."/>
            <person name="Drula E."/>
            <person name="Ayuso-Fernandez I."/>
            <person name="Pacheco R."/>
            <person name="Padilla G."/>
            <person name="Ferreira P."/>
            <person name="Barriuso J."/>
            <person name="Kellner H."/>
            <person name="Castanera R."/>
            <person name="Alfaro M."/>
            <person name="Ramirez L."/>
            <person name="Pisabarro A.G."/>
            <person name="Kuo A."/>
            <person name="Tritt A."/>
            <person name="Lipzen A."/>
            <person name="He G."/>
            <person name="Yan M."/>
            <person name="Ng V."/>
            <person name="Cullen D."/>
            <person name="Martin F."/>
            <person name="Rosso M.-N."/>
            <person name="Henrissat B."/>
            <person name="Hibbett D."/>
            <person name="Martinez A.T."/>
            <person name="Grigoriev I.V."/>
        </authorList>
    </citation>
    <scope>NUCLEOTIDE SEQUENCE</scope>
    <source>
        <strain evidence="1">CIRM-BRFM 674</strain>
    </source>
</reference>
<name>A0A9P6CWF0_9AGAR</name>
<evidence type="ECO:0000313" key="1">
    <source>
        <dbReference type="EMBL" id="KAF9475164.1"/>
    </source>
</evidence>
<comment type="caution">
    <text evidence="1">The sequence shown here is derived from an EMBL/GenBank/DDBJ whole genome shotgun (WGS) entry which is preliminary data.</text>
</comment>
<evidence type="ECO:0000313" key="2">
    <source>
        <dbReference type="Proteomes" id="UP000807469"/>
    </source>
</evidence>
<keyword evidence="2" id="KW-1185">Reference proteome</keyword>
<dbReference type="AlphaFoldDB" id="A0A9P6CWF0"/>
<protein>
    <submittedName>
        <fullName evidence="1">Uncharacterized protein</fullName>
    </submittedName>
</protein>
<gene>
    <name evidence="1" type="ORF">BDN70DRAFT_271126</name>
</gene>
<dbReference type="Proteomes" id="UP000807469">
    <property type="component" value="Unassembled WGS sequence"/>
</dbReference>
<sequence>MIVGGVQTRCVLPMSMLSTHWWPAHFPISVCNDVSLLPPTLRLYVSLRLSLHPFPCPPHSHLYTHRYPSIRSLLCPYSHAHSQTARIHHLYLKPSITHVHAPRSPVPQAPIAQTLALAPAS</sequence>